<dbReference type="Proteomes" id="UP000596145">
    <property type="component" value="Chromosome"/>
</dbReference>
<proteinExistence type="predicted"/>
<evidence type="ECO:0000313" key="3">
    <source>
        <dbReference type="Proteomes" id="UP000596145"/>
    </source>
</evidence>
<evidence type="ECO:0000259" key="1">
    <source>
        <dbReference type="Pfam" id="PF10727"/>
    </source>
</evidence>
<organism evidence="2 3">
    <name type="scientific">Corynebacterium glucuronolyticum</name>
    <dbReference type="NCBI Taxonomy" id="39791"/>
    <lineage>
        <taxon>Bacteria</taxon>
        <taxon>Bacillati</taxon>
        <taxon>Actinomycetota</taxon>
        <taxon>Actinomycetes</taxon>
        <taxon>Mycobacteriales</taxon>
        <taxon>Corynebacteriaceae</taxon>
        <taxon>Corynebacterium</taxon>
    </lineage>
</organism>
<accession>A0A7T4EH05</accession>
<protein>
    <recommendedName>
        <fullName evidence="1">Putative oxidoreductase/dehydrogenase Rossmann-like domain-containing protein</fullName>
    </recommendedName>
</protein>
<sequence length="180" mass="18822">MASPAQRVCHIGSDPHVAEGLARTHHTLVSRPEDATLIVLSTRGDGLFDAISSLESLIRPGQVVVHTDPRMGAQVLDPLEVRGALCVALGALGDMWCVSAVDELGTTIGTLLASEMGGVSIIVDDADRPLVGRVAAALDSAGDAYAEAHRILVDITGSEDLTGRVLTEHMEMIARRLGLG</sequence>
<dbReference type="OrthoDB" id="4400982at2"/>
<dbReference type="Gene3D" id="3.40.50.720">
    <property type="entry name" value="NAD(P)-binding Rossmann-like Domain"/>
    <property type="match status" value="1"/>
</dbReference>
<feature type="domain" description="Putative oxidoreductase/dehydrogenase Rossmann-like" evidence="1">
    <location>
        <begin position="33"/>
        <end position="89"/>
    </location>
</feature>
<dbReference type="RefSeq" id="WP_084036504.1">
    <property type="nucleotide sequence ID" value="NZ_CP066007.1"/>
</dbReference>
<evidence type="ECO:0000313" key="2">
    <source>
        <dbReference type="EMBL" id="QQB47183.1"/>
    </source>
</evidence>
<name>A0A7T4EH05_9CORY</name>
<dbReference type="AlphaFoldDB" id="A0A7T4EH05"/>
<reference evidence="2 3" key="1">
    <citation type="submission" date="2020-12" db="EMBL/GenBank/DDBJ databases">
        <title>FDA dAtabase for Regulatory Grade micrObial Sequences (FDA-ARGOS): Supporting development and validation of Infectious Disease Dx tests.</title>
        <authorList>
            <person name="Sproer C."/>
            <person name="Gronow S."/>
            <person name="Severitt S."/>
            <person name="Schroder I."/>
            <person name="Tallon L."/>
            <person name="Sadzewicz L."/>
            <person name="Zhao X."/>
            <person name="Boylan J."/>
            <person name="Ott S."/>
            <person name="Bowen H."/>
            <person name="Vavikolanu K."/>
            <person name="Mehta A."/>
            <person name="Aluvathingal J."/>
            <person name="Nadendla S."/>
            <person name="Lowell S."/>
            <person name="Myers T."/>
            <person name="Yan Y."/>
            <person name="Sichtig H."/>
        </authorList>
    </citation>
    <scope>NUCLEOTIDE SEQUENCE [LARGE SCALE GENOMIC DNA]</scope>
    <source>
        <strain evidence="2 3">FDAARGOS_1053</strain>
    </source>
</reference>
<dbReference type="Pfam" id="PF10727">
    <property type="entry name" value="Rossmann-like"/>
    <property type="match status" value="1"/>
</dbReference>
<dbReference type="EMBL" id="CP066007">
    <property type="protein sequence ID" value="QQB47183.1"/>
    <property type="molecule type" value="Genomic_DNA"/>
</dbReference>
<gene>
    <name evidence="2" type="ORF">I6I10_04550</name>
</gene>
<dbReference type="GeneID" id="92761002"/>
<dbReference type="InterPro" id="IPR019665">
    <property type="entry name" value="OxRdtase/DH_put_Rossmann_dom"/>
</dbReference>